<keyword evidence="3 10" id="KW-0285">Flavoprotein</keyword>
<evidence type="ECO:0000256" key="8">
    <source>
        <dbReference type="ARBA" id="ARBA00022989"/>
    </source>
</evidence>
<dbReference type="NCBIfam" id="TIGR01946">
    <property type="entry name" value="rnfD"/>
    <property type="match status" value="1"/>
</dbReference>
<evidence type="ECO:0000256" key="10">
    <source>
        <dbReference type="HAMAP-Rule" id="MF_00462"/>
    </source>
</evidence>
<feature type="transmembrane region" description="Helical" evidence="10">
    <location>
        <begin position="124"/>
        <end position="144"/>
    </location>
</feature>
<feature type="transmembrane region" description="Helical" evidence="10">
    <location>
        <begin position="44"/>
        <end position="62"/>
    </location>
</feature>
<dbReference type="PANTHER" id="PTHR30578">
    <property type="entry name" value="ELECTRON TRANSPORT COMPLEX PROTEIN RNFD"/>
    <property type="match status" value="1"/>
</dbReference>
<keyword evidence="8 10" id="KW-1133">Transmembrane helix</keyword>
<keyword evidence="12" id="KW-1185">Reference proteome</keyword>
<dbReference type="HAMAP" id="MF_00462">
    <property type="entry name" value="RsxD_RnfD"/>
    <property type="match status" value="1"/>
</dbReference>
<proteinExistence type="inferred from homology"/>
<keyword evidence="6 10" id="KW-1278">Translocase</keyword>
<dbReference type="EC" id="7.-.-.-" evidence="10"/>
<dbReference type="InterPro" id="IPR011303">
    <property type="entry name" value="RnfD_bac"/>
</dbReference>
<evidence type="ECO:0000256" key="9">
    <source>
        <dbReference type="ARBA" id="ARBA00023136"/>
    </source>
</evidence>
<keyword evidence="7 10" id="KW-0249">Electron transport</keyword>
<evidence type="ECO:0000256" key="4">
    <source>
        <dbReference type="ARBA" id="ARBA00022643"/>
    </source>
</evidence>
<evidence type="ECO:0000313" key="12">
    <source>
        <dbReference type="Proteomes" id="UP001501321"/>
    </source>
</evidence>
<keyword evidence="10" id="KW-1003">Cell membrane</keyword>
<evidence type="ECO:0000256" key="7">
    <source>
        <dbReference type="ARBA" id="ARBA00022982"/>
    </source>
</evidence>
<keyword evidence="2 10" id="KW-0597">Phosphoprotein</keyword>
<comment type="function">
    <text evidence="10">Part of a membrane-bound complex that couples electron transfer with translocation of ions across the membrane.</text>
</comment>
<organism evidence="11 12">
    <name type="scientific">Pseudaeromonas paramecii</name>
    <dbReference type="NCBI Taxonomy" id="2138166"/>
    <lineage>
        <taxon>Bacteria</taxon>
        <taxon>Pseudomonadati</taxon>
        <taxon>Pseudomonadota</taxon>
        <taxon>Gammaproteobacteria</taxon>
        <taxon>Aeromonadales</taxon>
        <taxon>Aeromonadaceae</taxon>
        <taxon>Pseudaeromonas</taxon>
    </lineage>
</organism>
<keyword evidence="5 10" id="KW-0812">Transmembrane</keyword>
<keyword evidence="4 10" id="KW-0288">FMN</keyword>
<reference evidence="12" key="1">
    <citation type="journal article" date="2019" name="Int. J. Syst. Evol. Microbiol.">
        <title>The Global Catalogue of Microorganisms (GCM) 10K type strain sequencing project: providing services to taxonomists for standard genome sequencing and annotation.</title>
        <authorList>
            <consortium name="The Broad Institute Genomics Platform"/>
            <consortium name="The Broad Institute Genome Sequencing Center for Infectious Disease"/>
            <person name="Wu L."/>
            <person name="Ma J."/>
        </authorList>
    </citation>
    <scope>NUCLEOTIDE SEQUENCE [LARGE SCALE GENOMIC DNA]</scope>
    <source>
        <strain evidence="12">JCM 32226</strain>
    </source>
</reference>
<dbReference type="PANTHER" id="PTHR30578:SF0">
    <property type="entry name" value="ION-TRANSLOCATING OXIDOREDUCTASE COMPLEX SUBUNIT D"/>
    <property type="match status" value="1"/>
</dbReference>
<keyword evidence="1 10" id="KW-0813">Transport</keyword>
<comment type="cofactor">
    <cofactor evidence="10">
        <name>FMN</name>
        <dbReference type="ChEBI" id="CHEBI:58210"/>
    </cofactor>
</comment>
<comment type="similarity">
    <text evidence="10">Belongs to the NqrB/RnfD family.</text>
</comment>
<feature type="transmembrane region" description="Helical" evidence="10">
    <location>
        <begin position="299"/>
        <end position="316"/>
    </location>
</feature>
<dbReference type="RefSeq" id="WP_345013389.1">
    <property type="nucleotide sequence ID" value="NZ_BAABFC010000015.1"/>
</dbReference>
<feature type="transmembrane region" description="Helical" evidence="10">
    <location>
        <begin position="20"/>
        <end position="38"/>
    </location>
</feature>
<evidence type="ECO:0000313" key="11">
    <source>
        <dbReference type="EMBL" id="GAA4501131.1"/>
    </source>
</evidence>
<evidence type="ECO:0000256" key="1">
    <source>
        <dbReference type="ARBA" id="ARBA00022448"/>
    </source>
</evidence>
<keyword evidence="10" id="KW-0997">Cell inner membrane</keyword>
<dbReference type="Proteomes" id="UP001501321">
    <property type="component" value="Unassembled WGS sequence"/>
</dbReference>
<protein>
    <recommendedName>
        <fullName evidence="10">Ion-translocating oxidoreductase complex subunit D</fullName>
        <ecNumber evidence="10">7.-.-.-</ecNumber>
    </recommendedName>
    <alternativeName>
        <fullName evidence="10">Rnf electron transport complex subunit D</fullName>
    </alternativeName>
</protein>
<comment type="subunit">
    <text evidence="10">The complex is composed of six subunits: RnfA, RnfB, RnfC, RnfD, RnfE and RnfG.</text>
</comment>
<evidence type="ECO:0000256" key="2">
    <source>
        <dbReference type="ARBA" id="ARBA00022553"/>
    </source>
</evidence>
<name>A0ABP8QCQ9_9GAMM</name>
<evidence type="ECO:0000256" key="5">
    <source>
        <dbReference type="ARBA" id="ARBA00022692"/>
    </source>
</evidence>
<keyword evidence="9 10" id="KW-0472">Membrane</keyword>
<dbReference type="NCBIfam" id="NF002011">
    <property type="entry name" value="PRK00816.1"/>
    <property type="match status" value="1"/>
</dbReference>
<feature type="modified residue" description="FMN phosphoryl threonine" evidence="10">
    <location>
        <position position="186"/>
    </location>
</feature>
<accession>A0ABP8QCQ9</accession>
<comment type="caution">
    <text evidence="11">The sequence shown here is derived from an EMBL/GenBank/DDBJ whole genome shotgun (WGS) entry which is preliminary data.</text>
</comment>
<dbReference type="InterPro" id="IPR004338">
    <property type="entry name" value="NqrB/RnfD"/>
</dbReference>
<dbReference type="Pfam" id="PF03116">
    <property type="entry name" value="NQR2_RnfD_RnfE"/>
    <property type="match status" value="1"/>
</dbReference>
<feature type="transmembrane region" description="Helical" evidence="10">
    <location>
        <begin position="217"/>
        <end position="235"/>
    </location>
</feature>
<comment type="subcellular location">
    <subcellularLocation>
        <location evidence="10">Cell inner membrane</location>
        <topology evidence="10">Multi-pass membrane protein</topology>
    </subcellularLocation>
</comment>
<evidence type="ECO:0000256" key="3">
    <source>
        <dbReference type="ARBA" id="ARBA00022630"/>
    </source>
</evidence>
<evidence type="ECO:0000256" key="6">
    <source>
        <dbReference type="ARBA" id="ARBA00022967"/>
    </source>
</evidence>
<feature type="transmembrane region" description="Helical" evidence="10">
    <location>
        <begin position="94"/>
        <end position="112"/>
    </location>
</feature>
<dbReference type="EMBL" id="BAABFC010000015">
    <property type="protein sequence ID" value="GAA4501131.1"/>
    <property type="molecule type" value="Genomic_DNA"/>
</dbReference>
<feature type="transmembrane region" description="Helical" evidence="10">
    <location>
        <begin position="272"/>
        <end position="292"/>
    </location>
</feature>
<sequence length="349" mass="36789">MAFSLAISPHSHSQQTTGRLMRLVLLALLPGLITQWFLFGWGVIFQLLLCGATALATEALVLRLRQRPLTPLFDSSALLTASLLAVALPPLAPWYVAVIGSAFAILVAKQLYGGLGQNPFNPAMVAYVLLLVSFPGDMTGWLPAPGLAEFSVALPDAASAIFTGFTPDGYSVHQLKLAADGTTMATPLDTLKTGLKQGHALADIQAGPTFSHWAGAGWQWINLAYLMGGLFLVATGTIAWQIPVGLLLGLGGAASLAWGLAPDHFALPTLDLFSGATMLGAFFIATDPVTAATTVRGRLIYGLLIGLLVFLIRHFGGYPDGMAFAVLLANIGVPLLDKLTRPKAYGEVR</sequence>
<gene>
    <name evidence="11" type="primary">rsxD_1</name>
    <name evidence="10" type="synonym">rnfD</name>
    <name evidence="11" type="ORF">GCM10023095_23890</name>
</gene>